<sequence length="144" mass="16520">MPGSLRDDEGHSSVDHTAYEETCLDPEPIIRVHPSAESEGWTTVTSKKKPSKYGRSQKGNISTYNAQRSEEEESVPDKGKELDPRNWGQLDLDSDELDPNVQQSVLEQWNNRQTEKQTESDKEIVISEDREKAKYAKAFKRQRL</sequence>
<evidence type="ECO:0000256" key="1">
    <source>
        <dbReference type="SAM" id="MobiDB-lite"/>
    </source>
</evidence>
<accession>A0AAD4G8J7</accession>
<dbReference type="EMBL" id="WHUW01000061">
    <property type="protein sequence ID" value="KAF8430552.1"/>
    <property type="molecule type" value="Genomic_DNA"/>
</dbReference>
<reference evidence="2" key="2">
    <citation type="journal article" date="2020" name="Nat. Commun.">
        <title>Large-scale genome sequencing of mycorrhizal fungi provides insights into the early evolution of symbiotic traits.</title>
        <authorList>
            <person name="Miyauchi S."/>
            <person name="Kiss E."/>
            <person name="Kuo A."/>
            <person name="Drula E."/>
            <person name="Kohler A."/>
            <person name="Sanchez-Garcia M."/>
            <person name="Morin E."/>
            <person name="Andreopoulos B."/>
            <person name="Barry K.W."/>
            <person name="Bonito G."/>
            <person name="Buee M."/>
            <person name="Carver A."/>
            <person name="Chen C."/>
            <person name="Cichocki N."/>
            <person name="Clum A."/>
            <person name="Culley D."/>
            <person name="Crous P.W."/>
            <person name="Fauchery L."/>
            <person name="Girlanda M."/>
            <person name="Hayes R.D."/>
            <person name="Keri Z."/>
            <person name="LaButti K."/>
            <person name="Lipzen A."/>
            <person name="Lombard V."/>
            <person name="Magnuson J."/>
            <person name="Maillard F."/>
            <person name="Murat C."/>
            <person name="Nolan M."/>
            <person name="Ohm R.A."/>
            <person name="Pangilinan J."/>
            <person name="Pereira M.F."/>
            <person name="Perotto S."/>
            <person name="Peter M."/>
            <person name="Pfister S."/>
            <person name="Riley R."/>
            <person name="Sitrit Y."/>
            <person name="Stielow J.B."/>
            <person name="Szollosi G."/>
            <person name="Zifcakova L."/>
            <person name="Stursova M."/>
            <person name="Spatafora J.W."/>
            <person name="Tedersoo L."/>
            <person name="Vaario L.M."/>
            <person name="Yamada A."/>
            <person name="Yan M."/>
            <person name="Wang P."/>
            <person name="Xu J."/>
            <person name="Bruns T."/>
            <person name="Baldrian P."/>
            <person name="Vilgalys R."/>
            <person name="Dunand C."/>
            <person name="Henrissat B."/>
            <person name="Grigoriev I.V."/>
            <person name="Hibbett D."/>
            <person name="Nagy L.G."/>
            <person name="Martin F.M."/>
        </authorList>
    </citation>
    <scope>NUCLEOTIDE SEQUENCE</scope>
    <source>
        <strain evidence="2">BED1</strain>
    </source>
</reference>
<organism evidence="2 3">
    <name type="scientific">Boletus edulis BED1</name>
    <dbReference type="NCBI Taxonomy" id="1328754"/>
    <lineage>
        <taxon>Eukaryota</taxon>
        <taxon>Fungi</taxon>
        <taxon>Dikarya</taxon>
        <taxon>Basidiomycota</taxon>
        <taxon>Agaricomycotina</taxon>
        <taxon>Agaricomycetes</taxon>
        <taxon>Agaricomycetidae</taxon>
        <taxon>Boletales</taxon>
        <taxon>Boletineae</taxon>
        <taxon>Boletaceae</taxon>
        <taxon>Boletoideae</taxon>
        <taxon>Boletus</taxon>
    </lineage>
</organism>
<feature type="region of interest" description="Disordered" evidence="1">
    <location>
        <begin position="1"/>
        <end position="100"/>
    </location>
</feature>
<reference evidence="2" key="1">
    <citation type="submission" date="2019-10" db="EMBL/GenBank/DDBJ databases">
        <authorList>
            <consortium name="DOE Joint Genome Institute"/>
            <person name="Kuo A."/>
            <person name="Miyauchi S."/>
            <person name="Kiss E."/>
            <person name="Drula E."/>
            <person name="Kohler A."/>
            <person name="Sanchez-Garcia M."/>
            <person name="Andreopoulos B."/>
            <person name="Barry K.W."/>
            <person name="Bonito G."/>
            <person name="Buee M."/>
            <person name="Carver A."/>
            <person name="Chen C."/>
            <person name="Cichocki N."/>
            <person name="Clum A."/>
            <person name="Culley D."/>
            <person name="Crous P.W."/>
            <person name="Fauchery L."/>
            <person name="Girlanda M."/>
            <person name="Hayes R."/>
            <person name="Keri Z."/>
            <person name="LaButti K."/>
            <person name="Lipzen A."/>
            <person name="Lombard V."/>
            <person name="Magnuson J."/>
            <person name="Maillard F."/>
            <person name="Morin E."/>
            <person name="Murat C."/>
            <person name="Nolan M."/>
            <person name="Ohm R."/>
            <person name="Pangilinan J."/>
            <person name="Pereira M."/>
            <person name="Perotto S."/>
            <person name="Peter M."/>
            <person name="Riley R."/>
            <person name="Sitrit Y."/>
            <person name="Stielow B."/>
            <person name="Szollosi G."/>
            <person name="Zifcakova L."/>
            <person name="Stursova M."/>
            <person name="Spatafora J.W."/>
            <person name="Tedersoo L."/>
            <person name="Vaario L.-M."/>
            <person name="Yamada A."/>
            <person name="Yan M."/>
            <person name="Wang P."/>
            <person name="Xu J."/>
            <person name="Bruns T."/>
            <person name="Baldrian P."/>
            <person name="Vilgalys R."/>
            <person name="Henrissat B."/>
            <person name="Grigoriev I.V."/>
            <person name="Hibbett D."/>
            <person name="Nagy L.G."/>
            <person name="Martin F.M."/>
        </authorList>
    </citation>
    <scope>NUCLEOTIDE SEQUENCE</scope>
    <source>
        <strain evidence="2">BED1</strain>
    </source>
</reference>
<evidence type="ECO:0000313" key="2">
    <source>
        <dbReference type="EMBL" id="KAF8430552.1"/>
    </source>
</evidence>
<comment type="caution">
    <text evidence="2">The sequence shown here is derived from an EMBL/GenBank/DDBJ whole genome shotgun (WGS) entry which is preliminary data.</text>
</comment>
<dbReference type="Proteomes" id="UP001194468">
    <property type="component" value="Unassembled WGS sequence"/>
</dbReference>
<feature type="compositionally biased region" description="Polar residues" evidence="1">
    <location>
        <begin position="57"/>
        <end position="67"/>
    </location>
</feature>
<gene>
    <name evidence="2" type="ORF">L210DRAFT_3508301</name>
</gene>
<name>A0AAD4G8J7_BOLED</name>
<proteinExistence type="predicted"/>
<evidence type="ECO:0000313" key="3">
    <source>
        <dbReference type="Proteomes" id="UP001194468"/>
    </source>
</evidence>
<keyword evidence="3" id="KW-1185">Reference proteome</keyword>
<dbReference type="AlphaFoldDB" id="A0AAD4G8J7"/>
<protein>
    <submittedName>
        <fullName evidence="2">Uncharacterized protein</fullName>
    </submittedName>
</protein>
<feature type="compositionally biased region" description="Basic and acidic residues" evidence="1">
    <location>
        <begin position="75"/>
        <end position="84"/>
    </location>
</feature>
<feature type="compositionally biased region" description="Basic and acidic residues" evidence="1">
    <location>
        <begin position="1"/>
        <end position="19"/>
    </location>
</feature>